<organism evidence="1 2">
    <name type="scientific">Fusarium musae</name>
    <dbReference type="NCBI Taxonomy" id="1042133"/>
    <lineage>
        <taxon>Eukaryota</taxon>
        <taxon>Fungi</taxon>
        <taxon>Dikarya</taxon>
        <taxon>Ascomycota</taxon>
        <taxon>Pezizomycotina</taxon>
        <taxon>Sordariomycetes</taxon>
        <taxon>Hypocreomycetidae</taxon>
        <taxon>Hypocreales</taxon>
        <taxon>Nectriaceae</taxon>
        <taxon>Fusarium</taxon>
    </lineage>
</organism>
<sequence>MASRARVAVLYQSLDPPIIDGIQKPKKPGGYMDSGADIAYNLSLSPNVDVICPHNAPKPSEQAGWSFPDTDDGILEAVKKGASHVWANTILFSSHPLQVSARLAEHQDHIKVVGRGPLIVERYDDKEFVNNILRKIGGFTMPRAWTLNESQDTQGTLEKLDLPFPIVAKPIRGRGSHGVRALFKESPSIMVEEYLAGEEATVTVMPPTSRGGSYWALPVVTRFNHINGVAPYNGAVAVTANSRAITATEGSQAANKQVAEECEMVAQAFAATAPIRIDVRRFKDSADSKFALFDVNMKPVCPVLPEALKVWLKTFVCRT</sequence>
<dbReference type="RefSeq" id="XP_044677780.1">
    <property type="nucleotide sequence ID" value="XM_044827186.1"/>
</dbReference>
<reference evidence="1" key="1">
    <citation type="journal article" date="2021" name="Mol. Plant Microbe Interact.">
        <title>Telomere to telomere genome assembly of Fusarium musae F31, causal agent of crown rot disease of banana.</title>
        <authorList>
            <person name="Degradi L."/>
            <person name="Tava V."/>
            <person name="Kunova A."/>
            <person name="Cortesi P."/>
            <person name="Saracchi M."/>
            <person name="Pasquali M."/>
        </authorList>
    </citation>
    <scope>NUCLEOTIDE SEQUENCE</scope>
    <source>
        <strain evidence="1">F31</strain>
    </source>
</reference>
<protein>
    <recommendedName>
        <fullName evidence="3">ATP-grasp domain-containing protein</fullName>
    </recommendedName>
</protein>
<dbReference type="GO" id="GO:0005524">
    <property type="term" value="F:ATP binding"/>
    <property type="evidence" value="ECO:0007669"/>
    <property type="project" value="InterPro"/>
</dbReference>
<evidence type="ECO:0008006" key="3">
    <source>
        <dbReference type="Google" id="ProtNLM"/>
    </source>
</evidence>
<dbReference type="EMBL" id="JAHBCI010000007">
    <property type="protein sequence ID" value="KAG9498780.1"/>
    <property type="molecule type" value="Genomic_DNA"/>
</dbReference>
<dbReference type="KEGG" id="fmu:J7337_009591"/>
<dbReference type="GeneID" id="68317447"/>
<keyword evidence="2" id="KW-1185">Reference proteome</keyword>
<name>A0A9P8DBC4_9HYPO</name>
<dbReference type="PANTHER" id="PTHR23132">
    <property type="entry name" value="D-ALANINE--D-ALANINE LIGASE"/>
    <property type="match status" value="1"/>
</dbReference>
<dbReference type="GO" id="GO:0008716">
    <property type="term" value="F:D-alanine-D-alanine ligase activity"/>
    <property type="evidence" value="ECO:0007669"/>
    <property type="project" value="TreeGrafter"/>
</dbReference>
<evidence type="ECO:0000313" key="1">
    <source>
        <dbReference type="EMBL" id="KAG9498780.1"/>
    </source>
</evidence>
<dbReference type="SUPFAM" id="SSF56059">
    <property type="entry name" value="Glutathione synthetase ATP-binding domain-like"/>
    <property type="match status" value="1"/>
</dbReference>
<evidence type="ECO:0000313" key="2">
    <source>
        <dbReference type="Proteomes" id="UP000827133"/>
    </source>
</evidence>
<dbReference type="Gene3D" id="3.30.1490.20">
    <property type="entry name" value="ATP-grasp fold, A domain"/>
    <property type="match status" value="1"/>
</dbReference>
<comment type="caution">
    <text evidence="1">The sequence shown here is derived from an EMBL/GenBank/DDBJ whole genome shotgun (WGS) entry which is preliminary data.</text>
</comment>
<dbReference type="InterPro" id="IPR013815">
    <property type="entry name" value="ATP_grasp_subdomain_1"/>
</dbReference>
<dbReference type="Proteomes" id="UP000827133">
    <property type="component" value="Unassembled WGS sequence"/>
</dbReference>
<gene>
    <name evidence="1" type="ORF">J7337_009591</name>
</gene>
<dbReference type="AlphaFoldDB" id="A0A9P8DBC4"/>
<proteinExistence type="predicted"/>
<dbReference type="PANTHER" id="PTHR23132:SF23">
    <property type="entry name" value="D-ALANINE--D-ALANINE LIGASE B"/>
    <property type="match status" value="1"/>
</dbReference>
<dbReference type="Gene3D" id="3.30.470.20">
    <property type="entry name" value="ATP-grasp fold, B domain"/>
    <property type="match status" value="1"/>
</dbReference>
<accession>A0A9P8DBC4</accession>